<name>A0AAU6NYB5_9FLAO</name>
<dbReference type="InterPro" id="IPR012657">
    <property type="entry name" value="23S_rRNA-intervening_sequence"/>
</dbReference>
<dbReference type="InterPro" id="IPR036583">
    <property type="entry name" value="23S_rRNA_IVS_sf"/>
</dbReference>
<proteinExistence type="predicted"/>
<dbReference type="CDD" id="cd16377">
    <property type="entry name" value="23S_rRNA_IVP_like"/>
    <property type="match status" value="1"/>
</dbReference>
<dbReference type="KEGG" id="mcaa:R3L15_09165"/>
<reference evidence="1 3" key="1">
    <citation type="submission" date="2023-10" db="EMBL/GenBank/DDBJ databases">
        <title>Culture-based analysis of two novel bacteria associated with mangrove crab gills.</title>
        <authorList>
            <person name="Yang X."/>
            <person name="Garuglieri E."/>
            <person name="Van Goethem M.W."/>
            <person name="Fusi M."/>
            <person name="Marasco R."/>
            <person name="Daffonchio D.G."/>
        </authorList>
    </citation>
    <scope>NUCLEOTIDE SEQUENCE [LARGE SCALE GENOMIC DNA]</scope>
    <source>
        <strain evidence="2">UG2-1</strain>
        <strain evidence="1">UG2-2</strain>
        <strain evidence="3">UG2_2</strain>
    </source>
</reference>
<dbReference type="AlphaFoldDB" id="A0AAU6NYB5"/>
<evidence type="ECO:0000313" key="2">
    <source>
        <dbReference type="EMBL" id="WXA12290.1"/>
    </source>
</evidence>
<dbReference type="SUPFAM" id="SSF158446">
    <property type="entry name" value="IVS-encoded protein-like"/>
    <property type="match status" value="1"/>
</dbReference>
<gene>
    <name evidence="2" type="ORF">R3L15_09165</name>
    <name evidence="1" type="ORF">R3L16_12425</name>
</gene>
<dbReference type="PANTHER" id="PTHR38471:SF2">
    <property type="entry name" value="FOUR HELIX BUNDLE PROTEIN"/>
    <property type="match status" value="1"/>
</dbReference>
<dbReference type="PANTHER" id="PTHR38471">
    <property type="entry name" value="FOUR HELIX BUNDLE PROTEIN"/>
    <property type="match status" value="1"/>
</dbReference>
<keyword evidence="3" id="KW-1185">Reference proteome</keyword>
<evidence type="ECO:0000313" key="1">
    <source>
        <dbReference type="EMBL" id="WXA02549.1"/>
    </source>
</evidence>
<dbReference type="NCBIfam" id="TIGR02436">
    <property type="entry name" value="four helix bundle protein"/>
    <property type="match status" value="1"/>
</dbReference>
<dbReference type="EMBL" id="CP136924">
    <property type="protein sequence ID" value="WXA02549.1"/>
    <property type="molecule type" value="Genomic_DNA"/>
</dbReference>
<sequence>MKRHNFKKLHIWIEAMDLVDDNYSITRELPDYEKFGLRSQMNRCVISIASNISEGTSKKTNKHFIQYLENSLGSAFEWETQLIICYRQNYLEEDKFLDLQNKVQIIQSKISKFIDKLNLNG</sequence>
<protein>
    <submittedName>
        <fullName evidence="1">Four helix bundle protein</fullName>
    </submittedName>
</protein>
<dbReference type="Gene3D" id="1.20.1440.60">
    <property type="entry name" value="23S rRNA-intervening sequence"/>
    <property type="match status" value="1"/>
</dbReference>
<dbReference type="RefSeq" id="WP_338731272.1">
    <property type="nucleotide sequence ID" value="NZ_CP136924.1"/>
</dbReference>
<accession>A0AAU6NYB5</accession>
<dbReference type="Proteomes" id="UP001368318">
    <property type="component" value="Chromosome"/>
</dbReference>
<organism evidence="1 3">
    <name type="scientific">Mangrovimonas cancribranchiae</name>
    <dbReference type="NCBI Taxonomy" id="3080055"/>
    <lineage>
        <taxon>Bacteria</taxon>
        <taxon>Pseudomonadati</taxon>
        <taxon>Bacteroidota</taxon>
        <taxon>Flavobacteriia</taxon>
        <taxon>Flavobacteriales</taxon>
        <taxon>Flavobacteriaceae</taxon>
        <taxon>Mangrovimonas</taxon>
    </lineage>
</organism>
<dbReference type="EMBL" id="CP136925">
    <property type="protein sequence ID" value="WXA12290.1"/>
    <property type="molecule type" value="Genomic_DNA"/>
</dbReference>
<evidence type="ECO:0000313" key="3">
    <source>
        <dbReference type="Proteomes" id="UP001368318"/>
    </source>
</evidence>
<dbReference type="Pfam" id="PF05635">
    <property type="entry name" value="23S_rRNA_IVP"/>
    <property type="match status" value="1"/>
</dbReference>